<evidence type="ECO:0000259" key="1">
    <source>
        <dbReference type="Pfam" id="PF02371"/>
    </source>
</evidence>
<dbReference type="GO" id="GO:0004803">
    <property type="term" value="F:transposase activity"/>
    <property type="evidence" value="ECO:0007669"/>
    <property type="project" value="InterPro"/>
</dbReference>
<dbReference type="EMBL" id="AUZX01008003">
    <property type="protein sequence ID" value="EQD57169.1"/>
    <property type="molecule type" value="Genomic_DNA"/>
</dbReference>
<comment type="caution">
    <text evidence="3">The sequence shown here is derived from an EMBL/GenBank/DDBJ whole genome shotgun (WGS) entry which is preliminary data.</text>
</comment>
<proteinExistence type="predicted"/>
<dbReference type="EMBL" id="AUZZ01005708">
    <property type="protein sequence ID" value="EQD48542.1"/>
    <property type="molecule type" value="Genomic_DNA"/>
</dbReference>
<dbReference type="AlphaFoldDB" id="T1BVJ4"/>
<dbReference type="Pfam" id="PF02371">
    <property type="entry name" value="Transposase_20"/>
    <property type="match status" value="1"/>
</dbReference>
<sequence length="263" mass="29441">MPVGPPTGQATGPDHRLGVGSEALERNVEQGDEWAEFSPGRLVRERVFYRKRFKAMANHTYALLAAKGVPYDDGILGLKRRREELRSLHLPEVDRGLDRLVELDQATRVLDEAIHAAFFESKEAQLLESIPEIGELTAVTLVAFLCPIDRFESFDHLSSYAGLCPTNYQTAETSYKGRLKSDCNHILRWILVEASYVHRLHARGNYVSRIGRRGARRKGAKRGAIDAAHALLRVVYAVLKRGTPYTPHAPERPSCRSETATSP</sequence>
<dbReference type="PANTHER" id="PTHR33055:SF15">
    <property type="entry name" value="TRANSPOSASE-RELATED"/>
    <property type="match status" value="1"/>
</dbReference>
<dbReference type="GO" id="GO:0006313">
    <property type="term" value="P:DNA transposition"/>
    <property type="evidence" value="ECO:0007669"/>
    <property type="project" value="InterPro"/>
</dbReference>
<reference evidence="3" key="2">
    <citation type="journal article" date="2014" name="ISME J.">
        <title>Microbial stratification in low pH oxic and suboxic macroscopic growths along an acid mine drainage.</title>
        <authorList>
            <person name="Mendez-Garcia C."/>
            <person name="Mesa V."/>
            <person name="Sprenger R.R."/>
            <person name="Richter M."/>
            <person name="Diez M.S."/>
            <person name="Solano J."/>
            <person name="Bargiela R."/>
            <person name="Golyshina O.V."/>
            <person name="Manteca A."/>
            <person name="Ramos J.L."/>
            <person name="Gallego J.R."/>
            <person name="Llorente I."/>
            <person name="Martins Dos Santos V.A."/>
            <person name="Jensen O.N."/>
            <person name="Pelaez A.I."/>
            <person name="Sanchez J."/>
            <person name="Ferrer M."/>
        </authorList>
    </citation>
    <scope>NUCLEOTIDE SEQUENCE</scope>
</reference>
<evidence type="ECO:0000313" key="2">
    <source>
        <dbReference type="EMBL" id="EQD48542.1"/>
    </source>
</evidence>
<accession>T1BVJ4</accession>
<gene>
    <name evidence="3" type="ORF">B1A_11208</name>
    <name evidence="2" type="ORF">B2A_07937</name>
</gene>
<name>T1BVJ4_9ZZZZ</name>
<dbReference type="InterPro" id="IPR047650">
    <property type="entry name" value="Transpos_IS110"/>
</dbReference>
<protein>
    <submittedName>
        <fullName evidence="3">Transposase IS116/IS110/IS902 family protein</fullName>
    </submittedName>
    <submittedName>
        <fullName evidence="2">Transposase, IS116/IS110/IS902 family protein</fullName>
    </submittedName>
</protein>
<feature type="domain" description="Transposase IS116/IS110/IS902 C-terminal" evidence="1">
    <location>
        <begin position="124"/>
        <end position="197"/>
    </location>
</feature>
<dbReference type="GO" id="GO:0003677">
    <property type="term" value="F:DNA binding"/>
    <property type="evidence" value="ECO:0007669"/>
    <property type="project" value="InterPro"/>
</dbReference>
<evidence type="ECO:0000313" key="3">
    <source>
        <dbReference type="EMBL" id="EQD57169.1"/>
    </source>
</evidence>
<dbReference type="InterPro" id="IPR003346">
    <property type="entry name" value="Transposase_20"/>
</dbReference>
<dbReference type="PANTHER" id="PTHR33055">
    <property type="entry name" value="TRANSPOSASE FOR INSERTION SEQUENCE ELEMENT IS1111A"/>
    <property type="match status" value="1"/>
</dbReference>
<reference evidence="3" key="1">
    <citation type="submission" date="2013-08" db="EMBL/GenBank/DDBJ databases">
        <authorList>
            <person name="Mendez C."/>
            <person name="Richter M."/>
            <person name="Ferrer M."/>
            <person name="Sanchez J."/>
        </authorList>
    </citation>
    <scope>NUCLEOTIDE SEQUENCE</scope>
</reference>
<organism evidence="3">
    <name type="scientific">mine drainage metagenome</name>
    <dbReference type="NCBI Taxonomy" id="410659"/>
    <lineage>
        <taxon>unclassified sequences</taxon>
        <taxon>metagenomes</taxon>
        <taxon>ecological metagenomes</taxon>
    </lineage>
</organism>